<keyword evidence="9" id="KW-1185">Reference proteome</keyword>
<evidence type="ECO:0000313" key="8">
    <source>
        <dbReference type="EMBL" id="GAA3910904.1"/>
    </source>
</evidence>
<sequence>MTQRRFTQLDSVAPAGLARRLGAMLYDGFLVMAIWLLVTVAHLAFLRFVLGRSAESIGTESLAVATLRLLLVCSAAAFFTYCWRRGGMTLGMQAWRLRVQTPEGAPISLVQSLIRCTAAWVSLAALGIGYWWVLFDPQKRSWPDIASGTQTVVLPKALQGAEKKQADRAKAAKRQK</sequence>
<evidence type="ECO:0000256" key="1">
    <source>
        <dbReference type="ARBA" id="ARBA00004651"/>
    </source>
</evidence>
<dbReference type="PANTHER" id="PTHR36115">
    <property type="entry name" value="PROLINE-RICH ANTIGEN HOMOLOG-RELATED"/>
    <property type="match status" value="1"/>
</dbReference>
<feature type="transmembrane region" description="Helical" evidence="6">
    <location>
        <begin position="29"/>
        <end position="50"/>
    </location>
</feature>
<name>A0ABP7M125_9GAMM</name>
<proteinExistence type="predicted"/>
<dbReference type="RefSeq" id="WP_344705042.1">
    <property type="nucleotide sequence ID" value="NZ_BAAAZT010000077.1"/>
</dbReference>
<keyword evidence="3 6" id="KW-0812">Transmembrane</keyword>
<keyword evidence="2" id="KW-1003">Cell membrane</keyword>
<comment type="subcellular location">
    <subcellularLocation>
        <location evidence="1">Cell membrane</location>
        <topology evidence="1">Multi-pass membrane protein</topology>
    </subcellularLocation>
</comment>
<accession>A0ABP7M125</accession>
<protein>
    <submittedName>
        <fullName evidence="8">RDD family protein</fullName>
    </submittedName>
</protein>
<evidence type="ECO:0000256" key="4">
    <source>
        <dbReference type="ARBA" id="ARBA00022989"/>
    </source>
</evidence>
<feature type="domain" description="RDD" evidence="7">
    <location>
        <begin position="15"/>
        <end position="148"/>
    </location>
</feature>
<evidence type="ECO:0000256" key="6">
    <source>
        <dbReference type="SAM" id="Phobius"/>
    </source>
</evidence>
<keyword evidence="5 6" id="KW-0472">Membrane</keyword>
<gene>
    <name evidence="8" type="ORF">GCM10022228_22530</name>
</gene>
<evidence type="ECO:0000256" key="2">
    <source>
        <dbReference type="ARBA" id="ARBA00022475"/>
    </source>
</evidence>
<evidence type="ECO:0000313" key="9">
    <source>
        <dbReference type="Proteomes" id="UP001500133"/>
    </source>
</evidence>
<dbReference type="InterPro" id="IPR051791">
    <property type="entry name" value="Pra-immunoreactive"/>
</dbReference>
<dbReference type="InterPro" id="IPR010432">
    <property type="entry name" value="RDD"/>
</dbReference>
<comment type="caution">
    <text evidence="8">The sequence shown here is derived from an EMBL/GenBank/DDBJ whole genome shotgun (WGS) entry which is preliminary data.</text>
</comment>
<evidence type="ECO:0000256" key="3">
    <source>
        <dbReference type="ARBA" id="ARBA00022692"/>
    </source>
</evidence>
<evidence type="ECO:0000259" key="7">
    <source>
        <dbReference type="Pfam" id="PF06271"/>
    </source>
</evidence>
<dbReference type="EMBL" id="BAAAZT010000077">
    <property type="protein sequence ID" value="GAA3910904.1"/>
    <property type="molecule type" value="Genomic_DNA"/>
</dbReference>
<dbReference type="Pfam" id="PF06271">
    <property type="entry name" value="RDD"/>
    <property type="match status" value="1"/>
</dbReference>
<reference evidence="9" key="1">
    <citation type="journal article" date="2019" name="Int. J. Syst. Evol. Microbiol.">
        <title>The Global Catalogue of Microorganisms (GCM) 10K type strain sequencing project: providing services to taxonomists for standard genome sequencing and annotation.</title>
        <authorList>
            <consortium name="The Broad Institute Genomics Platform"/>
            <consortium name="The Broad Institute Genome Sequencing Center for Infectious Disease"/>
            <person name="Wu L."/>
            <person name="Ma J."/>
        </authorList>
    </citation>
    <scope>NUCLEOTIDE SEQUENCE [LARGE SCALE GENOMIC DNA]</scope>
    <source>
        <strain evidence="9">JCM 16914</strain>
    </source>
</reference>
<organism evidence="8 9">
    <name type="scientific">Halomonas cibimaris</name>
    <dbReference type="NCBI Taxonomy" id="657012"/>
    <lineage>
        <taxon>Bacteria</taxon>
        <taxon>Pseudomonadati</taxon>
        <taxon>Pseudomonadota</taxon>
        <taxon>Gammaproteobacteria</taxon>
        <taxon>Oceanospirillales</taxon>
        <taxon>Halomonadaceae</taxon>
        <taxon>Halomonas</taxon>
    </lineage>
</organism>
<feature type="transmembrane region" description="Helical" evidence="6">
    <location>
        <begin position="113"/>
        <end position="133"/>
    </location>
</feature>
<dbReference type="PANTHER" id="PTHR36115:SF10">
    <property type="entry name" value="RDD DOMAIN-CONTAINING PROTEIN"/>
    <property type="match status" value="1"/>
</dbReference>
<keyword evidence="4 6" id="KW-1133">Transmembrane helix</keyword>
<dbReference type="Proteomes" id="UP001500133">
    <property type="component" value="Unassembled WGS sequence"/>
</dbReference>
<evidence type="ECO:0000256" key="5">
    <source>
        <dbReference type="ARBA" id="ARBA00023136"/>
    </source>
</evidence>
<feature type="transmembrane region" description="Helical" evidence="6">
    <location>
        <begin position="62"/>
        <end position="83"/>
    </location>
</feature>